<reference evidence="1" key="1">
    <citation type="journal article" date="2014" name="Int. J. Syst. Evol. Microbiol.">
        <title>Complete genome sequence of Corynebacterium casei LMG S-19264T (=DSM 44701T), isolated from a smear-ripened cheese.</title>
        <authorList>
            <consortium name="US DOE Joint Genome Institute (JGI-PGF)"/>
            <person name="Walter F."/>
            <person name="Albersmeier A."/>
            <person name="Kalinowski J."/>
            <person name="Ruckert C."/>
        </authorList>
    </citation>
    <scope>NUCLEOTIDE SEQUENCE</scope>
    <source>
        <strain evidence="1">JCM 5069</strain>
    </source>
</reference>
<evidence type="ECO:0000313" key="1">
    <source>
        <dbReference type="EMBL" id="GHH72409.1"/>
    </source>
</evidence>
<proteinExistence type="predicted"/>
<comment type="caution">
    <text evidence="1">The sequence shown here is derived from an EMBL/GenBank/DDBJ whole genome shotgun (WGS) entry which is preliminary data.</text>
</comment>
<gene>
    <name evidence="1" type="ORF">GCM10018793_09350</name>
</gene>
<dbReference type="AlphaFoldDB" id="A0A919FV18"/>
<accession>A0A919FV18</accession>
<organism evidence="1 2">
    <name type="scientific">Streptomyces sulfonofaciens</name>
    <dbReference type="NCBI Taxonomy" id="68272"/>
    <lineage>
        <taxon>Bacteria</taxon>
        <taxon>Bacillati</taxon>
        <taxon>Actinomycetota</taxon>
        <taxon>Actinomycetes</taxon>
        <taxon>Kitasatosporales</taxon>
        <taxon>Streptomycetaceae</taxon>
        <taxon>Streptomyces</taxon>
    </lineage>
</organism>
<keyword evidence="2" id="KW-1185">Reference proteome</keyword>
<evidence type="ECO:0000313" key="2">
    <source>
        <dbReference type="Proteomes" id="UP000603708"/>
    </source>
</evidence>
<name>A0A919FV18_9ACTN</name>
<sequence length="72" mass="7510">MRANVGKTVAGPRRDRVKTKLLKGYPAVAKAVRDTVPGRLRQAGTGWPAGKSGEWTNGAVVALCIGGGHVNE</sequence>
<dbReference type="Proteomes" id="UP000603708">
    <property type="component" value="Unassembled WGS sequence"/>
</dbReference>
<protein>
    <submittedName>
        <fullName evidence="1">Uncharacterized protein</fullName>
    </submittedName>
</protein>
<reference evidence="1" key="2">
    <citation type="submission" date="2020-09" db="EMBL/GenBank/DDBJ databases">
        <authorList>
            <person name="Sun Q."/>
            <person name="Ohkuma M."/>
        </authorList>
    </citation>
    <scope>NUCLEOTIDE SEQUENCE</scope>
    <source>
        <strain evidence="1">JCM 5069</strain>
    </source>
</reference>
<dbReference type="EMBL" id="BNCD01000002">
    <property type="protein sequence ID" value="GHH72409.1"/>
    <property type="molecule type" value="Genomic_DNA"/>
</dbReference>